<feature type="binding site" evidence="12">
    <location>
        <position position="23"/>
    </location>
    <ligand>
        <name>Mg(2+)</name>
        <dbReference type="ChEBI" id="CHEBI:18420"/>
    </ligand>
</feature>
<organism evidence="13 14">
    <name type="scientific">Pleionea mediterranea</name>
    <dbReference type="NCBI Taxonomy" id="523701"/>
    <lineage>
        <taxon>Bacteria</taxon>
        <taxon>Pseudomonadati</taxon>
        <taxon>Pseudomonadota</taxon>
        <taxon>Gammaproteobacteria</taxon>
        <taxon>Oceanospirillales</taxon>
        <taxon>Pleioneaceae</taxon>
        <taxon>Pleionea</taxon>
    </lineage>
</organism>
<evidence type="ECO:0000256" key="8">
    <source>
        <dbReference type="ARBA" id="ARBA00022801"/>
    </source>
</evidence>
<comment type="cofactor">
    <cofactor evidence="2 11 12">
        <name>Mg(2+)</name>
        <dbReference type="ChEBI" id="CHEBI:18420"/>
    </cofactor>
</comment>
<evidence type="ECO:0000256" key="3">
    <source>
        <dbReference type="ARBA" id="ARBA00005893"/>
    </source>
</evidence>
<comment type="similarity">
    <text evidence="3 11">Belongs to the KdsC family.</text>
</comment>
<reference evidence="13 14" key="1">
    <citation type="submission" date="2018-05" db="EMBL/GenBank/DDBJ databases">
        <title>Genomic Encyclopedia of Type Strains, Phase IV (KMG-IV): sequencing the most valuable type-strain genomes for metagenomic binning, comparative biology and taxonomic classification.</title>
        <authorList>
            <person name="Goeker M."/>
        </authorList>
    </citation>
    <scope>NUCLEOTIDE SEQUENCE [LARGE SCALE GENOMIC DNA]</scope>
    <source>
        <strain evidence="13 14">DSM 25350</strain>
    </source>
</reference>
<dbReference type="AlphaFoldDB" id="A0A316FG55"/>
<dbReference type="SFLD" id="SFLDG01136">
    <property type="entry name" value="C1.6:_Phosphoserine_Phosphatas"/>
    <property type="match status" value="1"/>
</dbReference>
<evidence type="ECO:0000313" key="14">
    <source>
        <dbReference type="Proteomes" id="UP000245790"/>
    </source>
</evidence>
<dbReference type="PANTHER" id="PTHR21485">
    <property type="entry name" value="HAD SUPERFAMILY MEMBERS CMAS AND KDSC"/>
    <property type="match status" value="1"/>
</dbReference>
<dbReference type="GO" id="GO:0009103">
    <property type="term" value="P:lipopolysaccharide biosynthetic process"/>
    <property type="evidence" value="ECO:0007669"/>
    <property type="project" value="UniProtKB-UniRule"/>
</dbReference>
<dbReference type="GO" id="GO:0019143">
    <property type="term" value="F:3-deoxy-manno-octulosonate-8-phosphatase activity"/>
    <property type="evidence" value="ECO:0007669"/>
    <property type="project" value="UniProtKB-UniRule"/>
</dbReference>
<evidence type="ECO:0000313" key="13">
    <source>
        <dbReference type="EMBL" id="PWK47794.1"/>
    </source>
</evidence>
<evidence type="ECO:0000256" key="4">
    <source>
        <dbReference type="ARBA" id="ARBA00011881"/>
    </source>
</evidence>
<evidence type="ECO:0000256" key="5">
    <source>
        <dbReference type="ARBA" id="ARBA00013066"/>
    </source>
</evidence>
<accession>A0A316FG55</accession>
<evidence type="ECO:0000256" key="10">
    <source>
        <dbReference type="ARBA" id="ARBA00031051"/>
    </source>
</evidence>
<evidence type="ECO:0000256" key="6">
    <source>
        <dbReference type="ARBA" id="ARBA00020092"/>
    </source>
</evidence>
<dbReference type="GO" id="GO:0046872">
    <property type="term" value="F:metal ion binding"/>
    <property type="evidence" value="ECO:0007669"/>
    <property type="project" value="UniProtKB-UniRule"/>
</dbReference>
<comment type="catalytic activity">
    <reaction evidence="1 11">
        <text>3-deoxy-alpha-D-manno-2-octulosonate-8-phosphate + H2O = 3-deoxy-alpha-D-manno-oct-2-ulosonate + phosphate</text>
        <dbReference type="Rhea" id="RHEA:11500"/>
        <dbReference type="ChEBI" id="CHEBI:15377"/>
        <dbReference type="ChEBI" id="CHEBI:43474"/>
        <dbReference type="ChEBI" id="CHEBI:85985"/>
        <dbReference type="ChEBI" id="CHEBI:85986"/>
        <dbReference type="EC" id="3.1.3.45"/>
    </reaction>
</comment>
<dbReference type="EC" id="3.1.3.45" evidence="5 11"/>
<protein>
    <recommendedName>
        <fullName evidence="6 11">3-deoxy-D-manno-octulosonate 8-phosphate phosphatase KdsC</fullName>
        <ecNumber evidence="5 11">3.1.3.45</ecNumber>
    </recommendedName>
    <alternativeName>
        <fullName evidence="10 11">KDO 8-P phosphatase</fullName>
    </alternativeName>
</protein>
<feature type="binding site" evidence="12">
    <location>
        <position position="116"/>
    </location>
    <ligand>
        <name>Mg(2+)</name>
        <dbReference type="ChEBI" id="CHEBI:18420"/>
    </ligand>
</feature>
<comment type="caution">
    <text evidence="13">The sequence shown here is derived from an EMBL/GenBank/DDBJ whole genome shotgun (WGS) entry which is preliminary data.</text>
</comment>
<dbReference type="Gene3D" id="3.40.50.1000">
    <property type="entry name" value="HAD superfamily/HAD-like"/>
    <property type="match status" value="1"/>
</dbReference>
<dbReference type="SUPFAM" id="SSF56784">
    <property type="entry name" value="HAD-like"/>
    <property type="match status" value="1"/>
</dbReference>
<keyword evidence="7 11" id="KW-0479">Metal-binding</keyword>
<dbReference type="InterPro" id="IPR023214">
    <property type="entry name" value="HAD_sf"/>
</dbReference>
<dbReference type="InterPro" id="IPR010023">
    <property type="entry name" value="KdsC_fam"/>
</dbReference>
<keyword evidence="8 11" id="KW-0378">Hydrolase</keyword>
<evidence type="ECO:0000256" key="12">
    <source>
        <dbReference type="PIRSR" id="PIRSR006118-2"/>
    </source>
</evidence>
<comment type="subunit">
    <text evidence="4 11">Homotetramer.</text>
</comment>
<evidence type="ECO:0000256" key="2">
    <source>
        <dbReference type="ARBA" id="ARBA00001946"/>
    </source>
</evidence>
<dbReference type="NCBIfam" id="TIGR01670">
    <property type="entry name" value="KdsC-phosphatas"/>
    <property type="match status" value="1"/>
</dbReference>
<feature type="binding site" evidence="12">
    <location>
        <position position="25"/>
    </location>
    <ligand>
        <name>substrate</name>
    </ligand>
</feature>
<keyword evidence="14" id="KW-1185">Reference proteome</keyword>
<keyword evidence="11" id="KW-0448">Lipopolysaccharide biosynthesis</keyword>
<dbReference type="CDD" id="cd01630">
    <property type="entry name" value="HAD_KDO-like"/>
    <property type="match status" value="1"/>
</dbReference>
<dbReference type="RefSeq" id="WP_109764336.1">
    <property type="nucleotide sequence ID" value="NZ_QGGU01000010.1"/>
</dbReference>
<evidence type="ECO:0000256" key="9">
    <source>
        <dbReference type="ARBA" id="ARBA00022842"/>
    </source>
</evidence>
<name>A0A316FG55_9GAMM</name>
<dbReference type="EMBL" id="QGGU01000010">
    <property type="protein sequence ID" value="PWK47794.1"/>
    <property type="molecule type" value="Genomic_DNA"/>
</dbReference>
<dbReference type="FunFam" id="3.40.50.1000:FF:000029">
    <property type="entry name" value="3-deoxy-D-manno-octulosonate 8-phosphate phosphatase KdsC"/>
    <property type="match status" value="1"/>
</dbReference>
<dbReference type="Pfam" id="PF08282">
    <property type="entry name" value="Hydrolase_3"/>
    <property type="match status" value="1"/>
</dbReference>
<dbReference type="GO" id="GO:0008781">
    <property type="term" value="F:N-acylneuraminate cytidylyltransferase activity"/>
    <property type="evidence" value="ECO:0007669"/>
    <property type="project" value="TreeGrafter"/>
</dbReference>
<proteinExistence type="inferred from homology"/>
<dbReference type="InterPro" id="IPR036412">
    <property type="entry name" value="HAD-like_sf"/>
</dbReference>
<keyword evidence="9 11" id="KW-0460">Magnesium</keyword>
<dbReference type="SFLD" id="SFLDS00003">
    <property type="entry name" value="Haloacid_Dehalogenase"/>
    <property type="match status" value="1"/>
</dbReference>
<dbReference type="PANTHER" id="PTHR21485:SF3">
    <property type="entry name" value="N-ACYLNEURAMINATE CYTIDYLYLTRANSFERASE"/>
    <property type="match status" value="1"/>
</dbReference>
<comment type="function">
    <text evidence="11">Catalyzes the hydrolysis of 3-deoxy-D-manno-octulosonate 8-phosphate (KDO 8-P) to 3-deoxy-D-manno-octulosonate (KDO) and inorganic phosphate.</text>
</comment>
<dbReference type="Proteomes" id="UP000245790">
    <property type="component" value="Unassembled WGS sequence"/>
</dbReference>
<dbReference type="InterPro" id="IPR050793">
    <property type="entry name" value="CMP-NeuNAc_synthase"/>
</dbReference>
<gene>
    <name evidence="13" type="ORF">C8D97_1106</name>
</gene>
<sequence>MELPNLSESLLLKARQIQLLIMDVDGVLSDGMVYYTNNGDEIKNFNIKDGLGIKLMHQAGIKTAIITGRQSAIVERRAKELGISHIVQGAPDKRNAFQSILAAENLTADQVAHVGDDLPDLPLMQLAGLGIAVKDANWFVRQHADWITDESGGKGAVRNIAELLLTSREQLTDVYHSYLK</sequence>
<dbReference type="PIRSF" id="PIRSF006118">
    <property type="entry name" value="KDO8-P_Ptase"/>
    <property type="match status" value="1"/>
</dbReference>
<dbReference type="SFLD" id="SFLDG01138">
    <property type="entry name" value="C1.6.2:_Deoxy-d-mannose-octulo"/>
    <property type="match status" value="1"/>
</dbReference>
<evidence type="ECO:0000256" key="1">
    <source>
        <dbReference type="ARBA" id="ARBA00000898"/>
    </source>
</evidence>
<dbReference type="OrthoDB" id="9805604at2"/>
<evidence type="ECO:0000256" key="7">
    <source>
        <dbReference type="ARBA" id="ARBA00022723"/>
    </source>
</evidence>
<dbReference type="NCBIfam" id="NF007019">
    <property type="entry name" value="PRK09484.1"/>
    <property type="match status" value="1"/>
</dbReference>
<evidence type="ECO:0000256" key="11">
    <source>
        <dbReference type="PIRNR" id="PIRNR006118"/>
    </source>
</evidence>